<keyword evidence="4" id="KW-1185">Reference proteome</keyword>
<feature type="region of interest" description="Disordered" evidence="2">
    <location>
        <begin position="132"/>
        <end position="154"/>
    </location>
</feature>
<gene>
    <name evidence="3" type="ORF">OXH55_06955</name>
</gene>
<keyword evidence="1" id="KW-0175">Coiled coil</keyword>
<reference evidence="3" key="1">
    <citation type="submission" date="2022-12" db="EMBL/GenBank/DDBJ databases">
        <authorList>
            <person name="Wang J."/>
        </authorList>
    </citation>
    <scope>NUCLEOTIDE SEQUENCE</scope>
    <source>
        <strain evidence="3">HY-42-06</strain>
    </source>
</reference>
<sequence>MFTTIILLIIGSLLIFLNIRAINKEKNSFEGMLNETSDNMREFEVEIGKLRREFAETLLELQTQIVDLEKMIKSKEDLNNNEDENIGIIEEYSSQDKKSYEVENGNHKEIEENDDKKISNLEIKNIHLEQTDEIEESEEEKKDVENNESNNSIKINEIEKLIEEGLSLEEISDKLKIGKGEILLIKELYLK</sequence>
<proteinExistence type="predicted"/>
<evidence type="ECO:0000313" key="3">
    <source>
        <dbReference type="EMBL" id="MCY6370370.1"/>
    </source>
</evidence>
<evidence type="ECO:0000313" key="4">
    <source>
        <dbReference type="Proteomes" id="UP001079657"/>
    </source>
</evidence>
<feature type="coiled-coil region" evidence="1">
    <location>
        <begin position="33"/>
        <end position="85"/>
    </location>
</feature>
<evidence type="ECO:0000256" key="1">
    <source>
        <dbReference type="SAM" id="Coils"/>
    </source>
</evidence>
<name>A0ABT4CMT5_9CLOT</name>
<dbReference type="RefSeq" id="WP_268049114.1">
    <property type="nucleotide sequence ID" value="NZ_JAPQES010000002.1"/>
</dbReference>
<dbReference type="Proteomes" id="UP001079657">
    <property type="component" value="Unassembled WGS sequence"/>
</dbReference>
<dbReference type="EMBL" id="JAPQES010000002">
    <property type="protein sequence ID" value="MCY6370370.1"/>
    <property type="molecule type" value="Genomic_DNA"/>
</dbReference>
<organism evidence="3 4">
    <name type="scientific">Clostridium ganghwense</name>
    <dbReference type="NCBI Taxonomy" id="312089"/>
    <lineage>
        <taxon>Bacteria</taxon>
        <taxon>Bacillati</taxon>
        <taxon>Bacillota</taxon>
        <taxon>Clostridia</taxon>
        <taxon>Eubacteriales</taxon>
        <taxon>Clostridiaceae</taxon>
        <taxon>Clostridium</taxon>
    </lineage>
</organism>
<accession>A0ABT4CMT5</accession>
<protein>
    <submittedName>
        <fullName evidence="3">Uncharacterized protein</fullName>
    </submittedName>
</protein>
<evidence type="ECO:0000256" key="2">
    <source>
        <dbReference type="SAM" id="MobiDB-lite"/>
    </source>
</evidence>
<comment type="caution">
    <text evidence="3">The sequence shown here is derived from an EMBL/GenBank/DDBJ whole genome shotgun (WGS) entry which is preliminary data.</text>
</comment>